<evidence type="ECO:0000256" key="3">
    <source>
        <dbReference type="ARBA" id="ARBA00023015"/>
    </source>
</evidence>
<dbReference type="Gene3D" id="3.40.50.2300">
    <property type="match status" value="1"/>
</dbReference>
<dbReference type="InterPro" id="IPR036388">
    <property type="entry name" value="WH-like_DNA-bd_sf"/>
</dbReference>
<name>A0ABU2GWV7_9ACTN</name>
<dbReference type="RefSeq" id="WP_310951216.1">
    <property type="nucleotide sequence ID" value="NZ_JAVLUS010000012.1"/>
</dbReference>
<evidence type="ECO:0000256" key="6">
    <source>
        <dbReference type="PROSITE-ProRule" id="PRU00169"/>
    </source>
</evidence>
<dbReference type="PROSITE" id="PS50110">
    <property type="entry name" value="RESPONSE_REGULATORY"/>
    <property type="match status" value="1"/>
</dbReference>
<comment type="caution">
    <text evidence="10">The sequence shown here is derived from an EMBL/GenBank/DDBJ whole genome shotgun (WGS) entry which is preliminary data.</text>
</comment>
<dbReference type="InterPro" id="IPR001789">
    <property type="entry name" value="Sig_transdc_resp-reg_receiver"/>
</dbReference>
<evidence type="ECO:0000256" key="4">
    <source>
        <dbReference type="ARBA" id="ARBA00023125"/>
    </source>
</evidence>
<feature type="domain" description="Response regulatory" evidence="8">
    <location>
        <begin position="20"/>
        <end position="134"/>
    </location>
</feature>
<sequence length="244" mass="26890">MRRSYSRCVNSYATRSSTATILVVDDEQSIRNLLCMTLRMSGFAVVEAADGATALGLAARAEPDLIVLDVRLPDIDGFSVAQTLRSGGNDVPVLFLTASGAPQDRIAGLKAGGDDFVVKPFSIEEVVLRIQAILRRASDTPTGTRLKYRDLEIDVDAHRVFRGGDEIWLSATEFSVLEYLVRNAEKVLTKNQILDSVWGRGEGHSERVVQTFISQLRRKIDDDRAPLIQTVRGVGYTVRADPPR</sequence>
<dbReference type="SMART" id="SM00862">
    <property type="entry name" value="Trans_reg_C"/>
    <property type="match status" value="1"/>
</dbReference>
<dbReference type="Pfam" id="PF00072">
    <property type="entry name" value="Response_reg"/>
    <property type="match status" value="1"/>
</dbReference>
<organism evidence="10 11">
    <name type="scientific">Gordonia westfalica</name>
    <dbReference type="NCBI Taxonomy" id="158898"/>
    <lineage>
        <taxon>Bacteria</taxon>
        <taxon>Bacillati</taxon>
        <taxon>Actinomycetota</taxon>
        <taxon>Actinomycetes</taxon>
        <taxon>Mycobacteriales</taxon>
        <taxon>Gordoniaceae</taxon>
        <taxon>Gordonia</taxon>
    </lineage>
</organism>
<dbReference type="SMART" id="SM00448">
    <property type="entry name" value="REC"/>
    <property type="match status" value="1"/>
</dbReference>
<evidence type="ECO:0000313" key="11">
    <source>
        <dbReference type="Proteomes" id="UP001265083"/>
    </source>
</evidence>
<proteinExistence type="predicted"/>
<keyword evidence="11" id="KW-1185">Reference proteome</keyword>
<dbReference type="PANTHER" id="PTHR48111">
    <property type="entry name" value="REGULATOR OF RPOS"/>
    <property type="match status" value="1"/>
</dbReference>
<keyword evidence="2" id="KW-0902">Two-component regulatory system</keyword>
<protein>
    <submittedName>
        <fullName evidence="10">Response regulator transcription factor</fullName>
    </submittedName>
</protein>
<evidence type="ECO:0000256" key="7">
    <source>
        <dbReference type="PROSITE-ProRule" id="PRU01091"/>
    </source>
</evidence>
<keyword evidence="1 6" id="KW-0597">Phosphoprotein</keyword>
<feature type="DNA-binding region" description="OmpR/PhoB-type" evidence="7">
    <location>
        <begin position="143"/>
        <end position="240"/>
    </location>
</feature>
<evidence type="ECO:0000256" key="2">
    <source>
        <dbReference type="ARBA" id="ARBA00023012"/>
    </source>
</evidence>
<feature type="modified residue" description="4-aspartylphosphate" evidence="6">
    <location>
        <position position="69"/>
    </location>
</feature>
<dbReference type="CDD" id="cd00383">
    <property type="entry name" value="trans_reg_C"/>
    <property type="match status" value="1"/>
</dbReference>
<dbReference type="SUPFAM" id="SSF52172">
    <property type="entry name" value="CheY-like"/>
    <property type="match status" value="1"/>
</dbReference>
<accession>A0ABU2GWV7</accession>
<dbReference type="InterPro" id="IPR011006">
    <property type="entry name" value="CheY-like_superfamily"/>
</dbReference>
<evidence type="ECO:0000313" key="10">
    <source>
        <dbReference type="EMBL" id="MDS1115214.1"/>
    </source>
</evidence>
<dbReference type="PROSITE" id="PS51755">
    <property type="entry name" value="OMPR_PHOB"/>
    <property type="match status" value="1"/>
</dbReference>
<dbReference type="InterPro" id="IPR001867">
    <property type="entry name" value="OmpR/PhoB-type_DNA-bd"/>
</dbReference>
<dbReference type="EMBL" id="JAVLUS010000012">
    <property type="protein sequence ID" value="MDS1115214.1"/>
    <property type="molecule type" value="Genomic_DNA"/>
</dbReference>
<keyword evidence="3" id="KW-0805">Transcription regulation</keyword>
<gene>
    <name evidence="10" type="ORF">RD149_15730</name>
</gene>
<dbReference type="PANTHER" id="PTHR48111:SF1">
    <property type="entry name" value="TWO-COMPONENT RESPONSE REGULATOR ORR33"/>
    <property type="match status" value="1"/>
</dbReference>
<feature type="domain" description="OmpR/PhoB-type" evidence="9">
    <location>
        <begin position="143"/>
        <end position="240"/>
    </location>
</feature>
<keyword evidence="4 7" id="KW-0238">DNA-binding</keyword>
<keyword evidence="5" id="KW-0804">Transcription</keyword>
<evidence type="ECO:0000256" key="5">
    <source>
        <dbReference type="ARBA" id="ARBA00023163"/>
    </source>
</evidence>
<dbReference type="Pfam" id="PF00486">
    <property type="entry name" value="Trans_reg_C"/>
    <property type="match status" value="1"/>
</dbReference>
<dbReference type="Proteomes" id="UP001265083">
    <property type="component" value="Unassembled WGS sequence"/>
</dbReference>
<dbReference type="Gene3D" id="1.10.10.10">
    <property type="entry name" value="Winged helix-like DNA-binding domain superfamily/Winged helix DNA-binding domain"/>
    <property type="match status" value="1"/>
</dbReference>
<dbReference type="InterPro" id="IPR039420">
    <property type="entry name" value="WalR-like"/>
</dbReference>
<evidence type="ECO:0000256" key="1">
    <source>
        <dbReference type="ARBA" id="ARBA00022553"/>
    </source>
</evidence>
<evidence type="ECO:0000259" key="8">
    <source>
        <dbReference type="PROSITE" id="PS50110"/>
    </source>
</evidence>
<reference evidence="10 11" key="1">
    <citation type="submission" date="2023-08" db="EMBL/GenBank/DDBJ databases">
        <title>Bioegradation of LLDPE and BLDPE plastic by marine bacteria from coast plastic debris.</title>
        <authorList>
            <person name="Rong Z."/>
        </authorList>
    </citation>
    <scope>NUCLEOTIDE SEQUENCE [LARGE SCALE GENOMIC DNA]</scope>
    <source>
        <strain evidence="10 11">Z-2</strain>
    </source>
</reference>
<dbReference type="Gene3D" id="6.10.250.690">
    <property type="match status" value="1"/>
</dbReference>
<evidence type="ECO:0000259" key="9">
    <source>
        <dbReference type="PROSITE" id="PS51755"/>
    </source>
</evidence>